<protein>
    <submittedName>
        <fullName evidence="1">Uncharacterized protein</fullName>
    </submittedName>
</protein>
<name>A0A9W7KT97_9STRA</name>
<dbReference type="SUPFAM" id="SSF49899">
    <property type="entry name" value="Concanavalin A-like lectins/glucanases"/>
    <property type="match status" value="1"/>
</dbReference>
<comment type="caution">
    <text evidence="1">The sequence shown here is derived from an EMBL/GenBank/DDBJ whole genome shotgun (WGS) entry which is preliminary data.</text>
</comment>
<reference evidence="1" key="1">
    <citation type="submission" date="2022-07" db="EMBL/GenBank/DDBJ databases">
        <title>Genome analysis of Parmales, a sister group of diatoms, reveals the evolutionary specialization of diatoms from phago-mixotrophs to photoautotrophs.</title>
        <authorList>
            <person name="Ban H."/>
            <person name="Sato S."/>
            <person name="Yoshikawa S."/>
            <person name="Kazumasa Y."/>
            <person name="Nakamura Y."/>
            <person name="Ichinomiya M."/>
            <person name="Saitoh K."/>
            <person name="Sato N."/>
            <person name="Blanc-Mathieu R."/>
            <person name="Endo H."/>
            <person name="Kuwata A."/>
            <person name="Ogata H."/>
        </authorList>
    </citation>
    <scope>NUCLEOTIDE SEQUENCE</scope>
</reference>
<dbReference type="EMBL" id="BRXZ01000393">
    <property type="protein sequence ID" value="GMI10848.1"/>
    <property type="molecule type" value="Genomic_DNA"/>
</dbReference>
<proteinExistence type="predicted"/>
<dbReference type="Proteomes" id="UP001165082">
    <property type="component" value="Unassembled WGS sequence"/>
</dbReference>
<evidence type="ECO:0000313" key="2">
    <source>
        <dbReference type="Proteomes" id="UP001165082"/>
    </source>
</evidence>
<evidence type="ECO:0000313" key="1">
    <source>
        <dbReference type="EMBL" id="GMI10848.1"/>
    </source>
</evidence>
<keyword evidence="2" id="KW-1185">Reference proteome</keyword>
<dbReference type="Gene3D" id="2.60.120.200">
    <property type="match status" value="1"/>
</dbReference>
<dbReference type="AlphaFoldDB" id="A0A9W7KT97"/>
<organism evidence="1 2">
    <name type="scientific">Triparma retinervis</name>
    <dbReference type="NCBI Taxonomy" id="2557542"/>
    <lineage>
        <taxon>Eukaryota</taxon>
        <taxon>Sar</taxon>
        <taxon>Stramenopiles</taxon>
        <taxon>Ochrophyta</taxon>
        <taxon>Bolidophyceae</taxon>
        <taxon>Parmales</taxon>
        <taxon>Triparmaceae</taxon>
        <taxon>Triparma</taxon>
    </lineage>
</organism>
<dbReference type="OrthoDB" id="194836at2759"/>
<accession>A0A9W7KT97</accession>
<dbReference type="InterPro" id="IPR013320">
    <property type="entry name" value="ConA-like_dom_sf"/>
</dbReference>
<gene>
    <name evidence="1" type="ORF">TrRE_jg9342</name>
</gene>
<sequence>MPILAASSRLPSADPPYALFCPTASDMNSEFGQTQLGSSNGWILTGDARVSSKAAWNLLGGYMQFTMDVSNAADGVNTNFYTSSPDRENTGSSTYCDDQGDGDQGCMEMDIIENNGKCLMATTVHTFQTDGQPNDSDCDRWGCTAAMALPPSHVFEIKAMFNLDGSMDVYLDGALHSGYPLHPSPSDNSNKVVVDTMNAVGAVIESSQWFGWAPESESCPSGSSDGLSTSVLKITDVQVFGSVVQGPTPTLCSELTTIARKN</sequence>